<dbReference type="InterPro" id="IPR018097">
    <property type="entry name" value="EGF_Ca-bd_CS"/>
</dbReference>
<evidence type="ECO:0000256" key="16">
    <source>
        <dbReference type="SAM" id="Phobius"/>
    </source>
</evidence>
<keyword evidence="8" id="KW-0677">Repeat</keyword>
<dbReference type="Gene3D" id="2.10.25.10">
    <property type="entry name" value="Laminin"/>
    <property type="match status" value="4"/>
</dbReference>
<dbReference type="InterPro" id="IPR026823">
    <property type="entry name" value="cEGF"/>
</dbReference>
<gene>
    <name evidence="20" type="ORF">GEV33_008435</name>
</gene>
<dbReference type="FunFam" id="2.10.25.10:FF:000009">
    <property type="entry name" value="Low-density lipoprotein receptor isoform 1"/>
    <property type="match status" value="2"/>
</dbReference>
<feature type="disulfide bond" evidence="14">
    <location>
        <begin position="116"/>
        <end position="128"/>
    </location>
</feature>
<dbReference type="SMART" id="SM00181">
    <property type="entry name" value="EGF"/>
    <property type="match status" value="9"/>
</dbReference>
<feature type="signal peptide" evidence="17">
    <location>
        <begin position="1"/>
        <end position="16"/>
    </location>
</feature>
<evidence type="ECO:0000259" key="19">
    <source>
        <dbReference type="SMART" id="SM00181"/>
    </source>
</evidence>
<name>A0A8J6HIS2_TENMO</name>
<evidence type="ECO:0000256" key="11">
    <source>
        <dbReference type="ARBA" id="ARBA00023157"/>
    </source>
</evidence>
<dbReference type="InterPro" id="IPR001881">
    <property type="entry name" value="EGF-like_Ca-bd_dom"/>
</dbReference>
<feature type="domain" description="EGF-like" evidence="19">
    <location>
        <begin position="235"/>
        <end position="271"/>
    </location>
</feature>
<dbReference type="Pfam" id="PF00057">
    <property type="entry name" value="Ldl_recept_a"/>
    <property type="match status" value="10"/>
</dbReference>
<dbReference type="Pfam" id="PF00058">
    <property type="entry name" value="Ldl_recept_b"/>
    <property type="match status" value="4"/>
</dbReference>
<dbReference type="Pfam" id="PF12662">
    <property type="entry name" value="cEGF"/>
    <property type="match status" value="1"/>
</dbReference>
<evidence type="ECO:0000256" key="7">
    <source>
        <dbReference type="ARBA" id="ARBA00022729"/>
    </source>
</evidence>
<keyword evidence="11 14" id="KW-1015">Disulfide bond</keyword>
<feature type="domain" description="EGF-like calcium-binding" evidence="18">
    <location>
        <begin position="1297"/>
        <end position="1337"/>
    </location>
</feature>
<feature type="disulfide bond" evidence="14">
    <location>
        <begin position="952"/>
        <end position="967"/>
    </location>
</feature>
<evidence type="ECO:0000259" key="18">
    <source>
        <dbReference type="SMART" id="SM00179"/>
    </source>
</evidence>
<dbReference type="GO" id="GO:0043235">
    <property type="term" value="C:receptor complex"/>
    <property type="evidence" value="ECO:0007669"/>
    <property type="project" value="TreeGrafter"/>
</dbReference>
<feature type="domain" description="EGF-like calcium-binding" evidence="18">
    <location>
        <begin position="272"/>
        <end position="311"/>
    </location>
</feature>
<feature type="disulfide bond" evidence="14">
    <location>
        <begin position="1034"/>
        <end position="1049"/>
    </location>
</feature>
<dbReference type="SUPFAM" id="SSF57196">
    <property type="entry name" value="EGF/Laminin"/>
    <property type="match status" value="4"/>
</dbReference>
<dbReference type="SUPFAM" id="SSF63825">
    <property type="entry name" value="YWTD domain"/>
    <property type="match status" value="3"/>
</dbReference>
<feature type="disulfide bond" evidence="14">
    <location>
        <begin position="1022"/>
        <end position="1040"/>
    </location>
</feature>
<keyword evidence="12" id="KW-0675">Receptor</keyword>
<evidence type="ECO:0000313" key="20">
    <source>
        <dbReference type="EMBL" id="KAH0814353.1"/>
    </source>
</evidence>
<feature type="disulfide bond" evidence="14">
    <location>
        <begin position="1111"/>
        <end position="1126"/>
    </location>
</feature>
<feature type="disulfide bond" evidence="14">
    <location>
        <begin position="76"/>
        <end position="94"/>
    </location>
</feature>
<feature type="disulfide bond" evidence="14">
    <location>
        <begin position="1092"/>
        <end position="1104"/>
    </location>
</feature>
<feature type="repeat" description="LDL-receptor class B" evidence="15">
    <location>
        <begin position="400"/>
        <end position="442"/>
    </location>
</feature>
<feature type="domain" description="EGF-like calcium-binding" evidence="18">
    <location>
        <begin position="1260"/>
        <end position="1296"/>
    </location>
</feature>
<dbReference type="FunFam" id="4.10.400.10:FF:000002">
    <property type="entry name" value="Low-density lipoprotein receptor-related protein 1"/>
    <property type="match status" value="1"/>
</dbReference>
<evidence type="ECO:0000256" key="8">
    <source>
        <dbReference type="ARBA" id="ARBA00022737"/>
    </source>
</evidence>
<feature type="domain" description="EGF-like" evidence="19">
    <location>
        <begin position="1300"/>
        <end position="1337"/>
    </location>
</feature>
<dbReference type="PROSITE" id="PS50068">
    <property type="entry name" value="LDLRA_2"/>
    <property type="match status" value="13"/>
</dbReference>
<evidence type="ECO:0000313" key="21">
    <source>
        <dbReference type="Proteomes" id="UP000719412"/>
    </source>
</evidence>
<dbReference type="PRINTS" id="PR00261">
    <property type="entry name" value="LDLRECEPTOR"/>
</dbReference>
<feature type="disulfide bond" evidence="14">
    <location>
        <begin position="980"/>
        <end position="998"/>
    </location>
</feature>
<dbReference type="InterPro" id="IPR011042">
    <property type="entry name" value="6-blade_b-propeller_TolB-like"/>
</dbReference>
<feature type="disulfide bond" evidence="14">
    <location>
        <begin position="1179"/>
        <end position="1197"/>
    </location>
</feature>
<keyword evidence="7 17" id="KW-0732">Signal</keyword>
<reference evidence="20" key="1">
    <citation type="journal article" date="2020" name="J Insects Food Feed">
        <title>The yellow mealworm (Tenebrio molitor) genome: a resource for the emerging insects as food and feed industry.</title>
        <authorList>
            <person name="Eriksson T."/>
            <person name="Andere A."/>
            <person name="Kelstrup H."/>
            <person name="Emery V."/>
            <person name="Picard C."/>
        </authorList>
    </citation>
    <scope>NUCLEOTIDE SEQUENCE</scope>
    <source>
        <strain evidence="20">Stoneville</strain>
        <tissue evidence="20">Whole head</tissue>
    </source>
</reference>
<dbReference type="PROSITE" id="PS01209">
    <property type="entry name" value="LDLRA_1"/>
    <property type="match status" value="8"/>
</dbReference>
<dbReference type="SMART" id="SM00192">
    <property type="entry name" value="LDLa"/>
    <property type="match status" value="13"/>
</dbReference>
<feature type="transmembrane region" description="Helical" evidence="16">
    <location>
        <begin position="1671"/>
        <end position="1693"/>
    </location>
</feature>
<evidence type="ECO:0000256" key="12">
    <source>
        <dbReference type="ARBA" id="ARBA00023170"/>
    </source>
</evidence>
<feature type="domain" description="EGF-like" evidence="19">
    <location>
        <begin position="1608"/>
        <end position="1642"/>
    </location>
</feature>
<feature type="disulfide bond" evidence="14">
    <location>
        <begin position="1061"/>
        <end position="1079"/>
    </location>
</feature>
<dbReference type="PANTHER" id="PTHR22722">
    <property type="entry name" value="LOW-DENSITY LIPOPROTEIN RECEPTOR-RELATED PROTEIN 2-RELATED"/>
    <property type="match status" value="1"/>
</dbReference>
<dbReference type="InterPro" id="IPR000033">
    <property type="entry name" value="LDLR_classB_rpt"/>
</dbReference>
<evidence type="ECO:0000256" key="4">
    <source>
        <dbReference type="ARBA" id="ARBA00022536"/>
    </source>
</evidence>
<reference evidence="20" key="2">
    <citation type="submission" date="2021-08" db="EMBL/GenBank/DDBJ databases">
        <authorList>
            <person name="Eriksson T."/>
        </authorList>
    </citation>
    <scope>NUCLEOTIDE SEQUENCE</scope>
    <source>
        <strain evidence="20">Stoneville</strain>
        <tissue evidence="20">Whole head</tissue>
    </source>
</reference>
<dbReference type="PROSITE" id="PS51120">
    <property type="entry name" value="LDLRB"/>
    <property type="match status" value="4"/>
</dbReference>
<feature type="disulfide bond" evidence="14">
    <location>
        <begin position="36"/>
        <end position="54"/>
    </location>
</feature>
<evidence type="ECO:0000256" key="1">
    <source>
        <dbReference type="ARBA" id="ARBA00004251"/>
    </source>
</evidence>
<feature type="disulfide bond" evidence="14">
    <location>
        <begin position="992"/>
        <end position="1007"/>
    </location>
</feature>
<feature type="disulfide bond" evidence="14">
    <location>
        <begin position="1099"/>
        <end position="1117"/>
    </location>
</feature>
<evidence type="ECO:0000256" key="15">
    <source>
        <dbReference type="PROSITE-ProRule" id="PRU00461"/>
    </source>
</evidence>
<keyword evidence="10 16" id="KW-0472">Membrane</keyword>
<feature type="domain" description="EGF-like" evidence="19">
    <location>
        <begin position="579"/>
        <end position="615"/>
    </location>
</feature>
<proteinExistence type="inferred from homology"/>
<dbReference type="GO" id="GO:0016324">
    <property type="term" value="C:apical plasma membrane"/>
    <property type="evidence" value="ECO:0007669"/>
    <property type="project" value="TreeGrafter"/>
</dbReference>
<comment type="caution">
    <text evidence="20">The sequence shown here is derived from an EMBL/GenBank/DDBJ whole genome shotgun (WGS) entry which is preliminary data.</text>
</comment>
<dbReference type="Gene3D" id="4.10.400.10">
    <property type="entry name" value="Low-density Lipoprotein Receptor"/>
    <property type="match status" value="13"/>
</dbReference>
<dbReference type="EMBL" id="JABDTM020024360">
    <property type="protein sequence ID" value="KAH0814353.1"/>
    <property type="molecule type" value="Genomic_DNA"/>
</dbReference>
<dbReference type="FunFam" id="4.10.400.10:FF:000034">
    <property type="entry name" value="Low-density lipoprotein receptor-related protein 2"/>
    <property type="match status" value="1"/>
</dbReference>
<evidence type="ECO:0000256" key="3">
    <source>
        <dbReference type="ARBA" id="ARBA00022475"/>
    </source>
</evidence>
<feature type="disulfide bond" evidence="14">
    <location>
        <begin position="88"/>
        <end position="103"/>
    </location>
</feature>
<feature type="disulfide bond" evidence="14">
    <location>
        <begin position="1015"/>
        <end position="1027"/>
    </location>
</feature>
<feature type="chain" id="PRO_5035157035" description="Vitellogenin receptor" evidence="17">
    <location>
        <begin position="17"/>
        <end position="1755"/>
    </location>
</feature>
<keyword evidence="6 16" id="KW-0812">Transmembrane</keyword>
<feature type="domain" description="EGF-like" evidence="19">
    <location>
        <begin position="67"/>
        <end position="104"/>
    </location>
</feature>
<feature type="domain" description="EGF-like calcium-binding" evidence="18">
    <location>
        <begin position="576"/>
        <end position="615"/>
    </location>
</feature>
<evidence type="ECO:0000256" key="6">
    <source>
        <dbReference type="ARBA" id="ARBA00022692"/>
    </source>
</evidence>
<evidence type="ECO:0000256" key="13">
    <source>
        <dbReference type="ARBA" id="ARBA00023180"/>
    </source>
</evidence>
<protein>
    <recommendedName>
        <fullName evidence="22">Vitellogenin receptor</fullName>
    </recommendedName>
</protein>
<feature type="domain" description="EGF-like" evidence="19">
    <location>
        <begin position="892"/>
        <end position="929"/>
    </location>
</feature>
<dbReference type="FunFam" id="2.120.10.30:FF:000241">
    <property type="entry name" value="Low-density lipoprotein receptor-related protein 6"/>
    <property type="match status" value="1"/>
</dbReference>
<feature type="disulfide bond" evidence="14">
    <location>
        <begin position="1154"/>
        <end position="1169"/>
    </location>
</feature>
<evidence type="ECO:0000256" key="14">
    <source>
        <dbReference type="PROSITE-ProRule" id="PRU00124"/>
    </source>
</evidence>
<feature type="repeat" description="LDL-receptor class B" evidence="15">
    <location>
        <begin position="707"/>
        <end position="750"/>
    </location>
</feature>
<dbReference type="GO" id="GO:0042562">
    <property type="term" value="F:hormone binding"/>
    <property type="evidence" value="ECO:0007669"/>
    <property type="project" value="TreeGrafter"/>
</dbReference>
<feature type="disulfide bond" evidence="14">
    <location>
        <begin position="174"/>
        <end position="189"/>
    </location>
</feature>
<evidence type="ECO:0000256" key="9">
    <source>
        <dbReference type="ARBA" id="ARBA00022989"/>
    </source>
</evidence>
<dbReference type="GO" id="GO:0005509">
    <property type="term" value="F:calcium ion binding"/>
    <property type="evidence" value="ECO:0007669"/>
    <property type="project" value="InterPro"/>
</dbReference>
<feature type="disulfide bond" evidence="14">
    <location>
        <begin position="1054"/>
        <end position="1066"/>
    </location>
</feature>
<comment type="subcellular location">
    <subcellularLocation>
        <location evidence="1">Cell membrane</location>
        <topology evidence="1">Single-pass type I membrane protein</topology>
    </subcellularLocation>
</comment>
<comment type="similarity">
    <text evidence="2">Belongs to the LDLR family.</text>
</comment>
<feature type="disulfide bond" evidence="14">
    <location>
        <begin position="1228"/>
        <end position="1246"/>
    </location>
</feature>
<dbReference type="InterPro" id="IPR002172">
    <property type="entry name" value="LDrepeatLR_classA_rpt"/>
</dbReference>
<keyword evidence="13" id="KW-0325">Glycoprotein</keyword>
<evidence type="ECO:0000256" key="17">
    <source>
        <dbReference type="SAM" id="SignalP"/>
    </source>
</evidence>
<feature type="domain" description="EGF-like calcium-binding" evidence="18">
    <location>
        <begin position="240"/>
        <end position="271"/>
    </location>
</feature>
<feature type="domain" description="EGF-like" evidence="19">
    <location>
        <begin position="275"/>
        <end position="311"/>
    </location>
</feature>
<feature type="domain" description="EGF-like calcium-binding" evidence="18">
    <location>
        <begin position="1605"/>
        <end position="1642"/>
    </location>
</feature>
<comment type="caution">
    <text evidence="14">Lacks conserved residue(s) required for the propagation of feature annotation.</text>
</comment>
<keyword evidence="5" id="KW-0254">Endocytosis</keyword>
<dbReference type="Proteomes" id="UP000719412">
    <property type="component" value="Unassembled WGS sequence"/>
</dbReference>
<dbReference type="SUPFAM" id="SSF57424">
    <property type="entry name" value="LDL receptor-like module"/>
    <property type="match status" value="12"/>
</dbReference>
<feature type="disulfide bond" evidence="14">
    <location>
        <begin position="973"/>
        <end position="985"/>
    </location>
</feature>
<feature type="repeat" description="LDL-receptor class B" evidence="15">
    <location>
        <begin position="443"/>
        <end position="486"/>
    </location>
</feature>
<feature type="disulfide bond" evidence="14">
    <location>
        <begin position="123"/>
        <end position="141"/>
    </location>
</feature>
<feature type="disulfide bond" evidence="14">
    <location>
        <begin position="1172"/>
        <end position="1184"/>
    </location>
</feature>
<dbReference type="InterPro" id="IPR000742">
    <property type="entry name" value="EGF"/>
</dbReference>
<dbReference type="PANTHER" id="PTHR22722:SF12">
    <property type="entry name" value="EGF-LIKE DOMAIN-CONTAINING PROTEIN"/>
    <property type="match status" value="1"/>
</dbReference>
<dbReference type="CDD" id="cd00112">
    <property type="entry name" value="LDLa"/>
    <property type="match status" value="11"/>
</dbReference>
<sequence length="1755" mass="197236">MYNILILAGALASATAFLDDISTFSTSNCTDNEFFCGNLECVPLSKQCDGISDCNDASDELDCEMFHCQEPDFFRCKNQRCINSAFVCDSENDCGDFSDENNCEEFKKSLQRNSTCREDQWRCADKLCIPQEWVCNGESDCPDSSDEVQGCSTTIKCDGFKCKNGHCIVNEWRCDGQDDCMDNSDEEGCGAQIDPKECTMELGHFLCSDSKSCLKLSEVCDGTAQCPDKSDEGARCKETCESCAHDCVQLPTGPKCVCPKGYRTIDQKHCEDINECEVYGICDQRCRNVPGSYQCYCDENYSLQNDKKSCKAHFGEATLFFSTQDEIRALLLRSEIYFSVASNLKLVVGVDFDGEHVYWTIMFSEHECIVRSLKDGREKEVLVTSGLLSPEDLRIDHITKNIYFTDTGNQHIGVCSNDGSHCAVLVDKDVHKPRGIVLHPIEGEMYWTDWGHHPEIARALMDGSNETSFVTTDIHWPNGLAIDYPNDRLYWTDAKLKTLESIRLDGTDRRIILEGIVKHPYSIAVFEGRLYWSDWSTNSIQSCDKFTGKNHHTLITEDEHIFGLSIYHPNNHKKRQINGCARSMCSHLCLLKGPSAYACACPQDKKLGPDGHTCKDTDKQQKLMIGVENMLIEVAHKMLGKHGMEEMMVGVKNIGALAYNSGKNILYISDLEMKKIIGFNLHTRFSKTINVGEIGQVTAMDYDYLGDNLYWCDSERKTVEVFNLNTHSRTILLHDMHEETPESIALVPEEGVMFVAFRTFHRHHAHVDRFLMDGTTRTHSIESDLSGPVVLLYDYELHRVFIADEEKGKIESTSVDGDDRHGFRSLGGSPIAMASLKSDVFFIMKNTKKLYWSNKYNNDYRDFNKNIALDYSQNTDKMHLVSITSRRIGLSPCQNRNGGCSHLCLHSLKRVVCACPIGMKLDKDSKTCIKRVDCDEFFCSESNVCVPKKFRCDGVKNCPKGEDEDDCKKPNHCSLDHFQCQDGECVRELLRCDGNFDCRDKSDEHNCSHVEKPKCPANHFRCKSGQCINGRFVCDGVSDCPDAEDETNCLSTVCKDTEFRCLSGACIPKYFECDHEFDCPDNSDEHSDCATCDPLTFTCTNGKCVDRSFLCDGENDCGDNSDESSCKKIEEACDPDEFACTLHTEVCLPHAARCNGSSECPHHEDEQDCSNCQVDEFSCKNGKCVPTQWTCDRSDDCGDSSDEDALMCGETVPSEHQPGEPCNDRFRCKSGKCIDYSLVCNGEPNCFDGSDEEGVCNTSCTTANNICSQICLKTPTGPTCRCQEGFHLKGDGRSCEDINECEEFPPVCSQLCRNFDGNYLCDCYEGFVLRTDRISCKAEGKAMSLLFTSDNQIRRLSQIENSLKLVYSEDTPRITGLDVSVKTGAIIFTAENTGTILMLNSSNKVYLEDVGQPGKLVLDWMTNNIYYVNNEPNAKSISICNFDDKACSHLIPVDQHRQISAIAVDATNKLLFYSLVSWWMFNSPNYVIYKTNLDGTESQEIVKSSSGYVTGLSCDIYKKQLYFVDQHQGQLTQIRYDGSKKTVLASNLTRPTGLSFFENLVYFLTPGYMGKCRLYEPAICDYFRLGTTSNDLFAIFQESKQPQLSDNPCENHTCSHLCVPAKMNYKCLCDDGRLLTTDEECDSTAREAGSGDRKRLLAIHREVVSEINSGAVIAGVMISICLLTFGVVIYYLAKRRNSGTFNVISMRFQNPGYGLHIDDPEKSILQPGEHEYSNPIEFHNDEEEIHKREAMLVNV</sequence>
<keyword evidence="9 16" id="KW-1133">Transmembrane helix</keyword>
<dbReference type="Pfam" id="PF07645">
    <property type="entry name" value="EGF_CA"/>
    <property type="match status" value="1"/>
</dbReference>
<feature type="domain" description="EGF-like" evidence="19">
    <location>
        <begin position="1259"/>
        <end position="1296"/>
    </location>
</feature>
<evidence type="ECO:0000256" key="10">
    <source>
        <dbReference type="ARBA" id="ARBA00023136"/>
    </source>
</evidence>
<feature type="domain" description="EGF-like" evidence="19">
    <location>
        <begin position="933"/>
        <end position="968"/>
    </location>
</feature>
<keyword evidence="3" id="KW-1003">Cell membrane</keyword>
<evidence type="ECO:0000256" key="5">
    <source>
        <dbReference type="ARBA" id="ARBA00022583"/>
    </source>
</evidence>
<accession>A0A8J6HIS2</accession>
<evidence type="ECO:0008006" key="22">
    <source>
        <dbReference type="Google" id="ProtNLM"/>
    </source>
</evidence>
<dbReference type="Pfam" id="PF14670">
    <property type="entry name" value="FXa_inhibition"/>
    <property type="match status" value="2"/>
</dbReference>
<dbReference type="InterPro" id="IPR036055">
    <property type="entry name" value="LDL_receptor-like_sf"/>
</dbReference>
<keyword evidence="4" id="KW-0245">EGF-like domain</keyword>
<dbReference type="InterPro" id="IPR051221">
    <property type="entry name" value="LDLR-related"/>
</dbReference>
<dbReference type="SMART" id="SM00179">
    <property type="entry name" value="EGF_CA"/>
    <property type="match status" value="6"/>
</dbReference>
<dbReference type="InterPro" id="IPR023415">
    <property type="entry name" value="LDLR_class-A_CS"/>
</dbReference>
<feature type="disulfide bond" evidence="14">
    <location>
        <begin position="29"/>
        <end position="41"/>
    </location>
</feature>
<dbReference type="InterPro" id="IPR049883">
    <property type="entry name" value="NOTCH1_EGF-like"/>
</dbReference>
<evidence type="ECO:0000256" key="2">
    <source>
        <dbReference type="ARBA" id="ARBA00009939"/>
    </source>
</evidence>
<organism evidence="20 21">
    <name type="scientific">Tenebrio molitor</name>
    <name type="common">Yellow mealworm beetle</name>
    <dbReference type="NCBI Taxonomy" id="7067"/>
    <lineage>
        <taxon>Eukaryota</taxon>
        <taxon>Metazoa</taxon>
        <taxon>Ecdysozoa</taxon>
        <taxon>Arthropoda</taxon>
        <taxon>Hexapoda</taxon>
        <taxon>Insecta</taxon>
        <taxon>Pterygota</taxon>
        <taxon>Neoptera</taxon>
        <taxon>Endopterygota</taxon>
        <taxon>Coleoptera</taxon>
        <taxon>Polyphaga</taxon>
        <taxon>Cucujiformia</taxon>
        <taxon>Tenebrionidae</taxon>
        <taxon>Tenebrio</taxon>
    </lineage>
</organism>
<dbReference type="PROSITE" id="PS01187">
    <property type="entry name" value="EGF_CA"/>
    <property type="match status" value="2"/>
</dbReference>
<dbReference type="SMART" id="SM00135">
    <property type="entry name" value="LY"/>
    <property type="match status" value="8"/>
</dbReference>
<keyword evidence="21" id="KW-1185">Reference proteome</keyword>
<feature type="disulfide bond" evidence="14">
    <location>
        <begin position="162"/>
        <end position="180"/>
    </location>
</feature>
<dbReference type="Gene3D" id="2.120.10.30">
    <property type="entry name" value="TolB, C-terminal domain"/>
    <property type="match status" value="3"/>
</dbReference>
<dbReference type="GO" id="GO:0006898">
    <property type="term" value="P:receptor-mediated endocytosis"/>
    <property type="evidence" value="ECO:0007669"/>
    <property type="project" value="TreeGrafter"/>
</dbReference>
<feature type="repeat" description="LDL-receptor class B" evidence="15">
    <location>
        <begin position="487"/>
        <end position="529"/>
    </location>
</feature>
<feature type="disulfide bond" evidence="14">
    <location>
        <begin position="48"/>
        <end position="63"/>
    </location>
</feature>
<dbReference type="CDD" id="cd00054">
    <property type="entry name" value="EGF_CA"/>
    <property type="match status" value="1"/>
</dbReference>